<dbReference type="PANTHER" id="PTHR42109">
    <property type="entry name" value="UNPLACED GENOMIC SCAFFOLD UM_SCAF_CONTIG_1.265, WHOLE GENOME SHOTGUN SEQUENCE"/>
    <property type="match status" value="1"/>
</dbReference>
<dbReference type="Pfam" id="PF24800">
    <property type="entry name" value="DUF7702"/>
    <property type="match status" value="1"/>
</dbReference>
<keyword evidence="1" id="KW-1133">Transmembrane helix</keyword>
<dbReference type="AlphaFoldDB" id="A0A0M8N1D6"/>
<keyword evidence="1" id="KW-0472">Membrane</keyword>
<sequence>MHRPLVAYDGIAIAELLFYLLALAAAVSLCLKHGFTKDLGWRAILVLALVRIIGSALRLATIHDPHNINLYIGWQVLDSIGIAPLLLLLIGLLGRALASIPAAAPGKLSIHAAHRRAVLLLLAASVVLFAVGGSRSRVEVVAGQPTTDYSQITKVAVVLHIVVLAATAAGLALAAARIGNVPARERKVVHAVALCLPFVAVRLAYTCLLVFGGKKSSPWLYLGLSSLPEMFVTFVGVILGLRLDVLPKDAVPIPQSDC</sequence>
<dbReference type="InterPro" id="IPR056119">
    <property type="entry name" value="DUF7702"/>
</dbReference>
<dbReference type="STRING" id="150374.A0A0M8N1D6"/>
<feature type="transmembrane region" description="Helical" evidence="1">
    <location>
        <begin position="43"/>
        <end position="62"/>
    </location>
</feature>
<feature type="transmembrane region" description="Helical" evidence="1">
    <location>
        <begin position="82"/>
        <end position="105"/>
    </location>
</feature>
<evidence type="ECO:0000256" key="1">
    <source>
        <dbReference type="SAM" id="Phobius"/>
    </source>
</evidence>
<feature type="transmembrane region" description="Helical" evidence="1">
    <location>
        <begin position="117"/>
        <end position="135"/>
    </location>
</feature>
<dbReference type="OrthoDB" id="2560628at2759"/>
<dbReference type="PANTHER" id="PTHR42109:SF2">
    <property type="entry name" value="INTEGRAL MEMBRANE PROTEIN"/>
    <property type="match status" value="1"/>
</dbReference>
<organism evidence="3 4">
    <name type="scientific">Escovopsis weberi</name>
    <dbReference type="NCBI Taxonomy" id="150374"/>
    <lineage>
        <taxon>Eukaryota</taxon>
        <taxon>Fungi</taxon>
        <taxon>Dikarya</taxon>
        <taxon>Ascomycota</taxon>
        <taxon>Pezizomycotina</taxon>
        <taxon>Sordariomycetes</taxon>
        <taxon>Hypocreomycetidae</taxon>
        <taxon>Hypocreales</taxon>
        <taxon>Hypocreaceae</taxon>
        <taxon>Escovopsis</taxon>
    </lineage>
</organism>
<evidence type="ECO:0000313" key="4">
    <source>
        <dbReference type="Proteomes" id="UP000053831"/>
    </source>
</evidence>
<dbReference type="Proteomes" id="UP000053831">
    <property type="component" value="Unassembled WGS sequence"/>
</dbReference>
<proteinExistence type="predicted"/>
<feature type="transmembrane region" description="Helical" evidence="1">
    <location>
        <begin position="219"/>
        <end position="241"/>
    </location>
</feature>
<feature type="transmembrane region" description="Helical" evidence="1">
    <location>
        <begin position="188"/>
        <end position="213"/>
    </location>
</feature>
<evidence type="ECO:0000259" key="2">
    <source>
        <dbReference type="Pfam" id="PF24800"/>
    </source>
</evidence>
<gene>
    <name evidence="3" type="ORF">ESCO_001316</name>
</gene>
<accession>A0A0M8N1D6</accession>
<name>A0A0M8N1D6_ESCWE</name>
<evidence type="ECO:0000313" key="3">
    <source>
        <dbReference type="EMBL" id="KOS18564.1"/>
    </source>
</evidence>
<comment type="caution">
    <text evidence="3">The sequence shown here is derived from an EMBL/GenBank/DDBJ whole genome shotgun (WGS) entry which is preliminary data.</text>
</comment>
<feature type="transmembrane region" description="Helical" evidence="1">
    <location>
        <begin position="6"/>
        <end position="31"/>
    </location>
</feature>
<feature type="domain" description="DUF7702" evidence="2">
    <location>
        <begin position="7"/>
        <end position="244"/>
    </location>
</feature>
<protein>
    <recommendedName>
        <fullName evidence="2">DUF7702 domain-containing protein</fullName>
    </recommendedName>
</protein>
<feature type="transmembrane region" description="Helical" evidence="1">
    <location>
        <begin position="155"/>
        <end position="176"/>
    </location>
</feature>
<dbReference type="EMBL" id="LGSR01000020">
    <property type="protein sequence ID" value="KOS18564.1"/>
    <property type="molecule type" value="Genomic_DNA"/>
</dbReference>
<keyword evidence="1" id="KW-0812">Transmembrane</keyword>
<reference evidence="3 4" key="1">
    <citation type="submission" date="2015-07" db="EMBL/GenBank/DDBJ databases">
        <title>The genome of the fungus Escovopsis weberi, a specialized disease agent of ant agriculture.</title>
        <authorList>
            <person name="de Man T.J."/>
            <person name="Stajich J.E."/>
            <person name="Kubicek C.P."/>
            <person name="Chenthamara K."/>
            <person name="Atanasova L."/>
            <person name="Druzhinina I.S."/>
            <person name="Birnbaum S."/>
            <person name="Barribeau S.M."/>
            <person name="Teiling C."/>
            <person name="Suen G."/>
            <person name="Currie C."/>
            <person name="Gerardo N.M."/>
        </authorList>
    </citation>
    <scope>NUCLEOTIDE SEQUENCE [LARGE SCALE GENOMIC DNA]</scope>
</reference>
<keyword evidence="4" id="KW-1185">Reference proteome</keyword>